<dbReference type="AlphaFoldDB" id="A0A8E2F9K8"/>
<evidence type="ECO:0000259" key="1">
    <source>
        <dbReference type="Pfam" id="PF01738"/>
    </source>
</evidence>
<dbReference type="InterPro" id="IPR029058">
    <property type="entry name" value="AB_hydrolase_fold"/>
</dbReference>
<proteinExistence type="predicted"/>
<evidence type="ECO:0000313" key="3">
    <source>
        <dbReference type="Proteomes" id="UP000250140"/>
    </source>
</evidence>
<protein>
    <submittedName>
        <fullName evidence="2">Alpha/beta-hydrolase</fullName>
    </submittedName>
</protein>
<dbReference type="EMBL" id="KV748878">
    <property type="protein sequence ID" value="OCL12433.1"/>
    <property type="molecule type" value="Genomic_DNA"/>
</dbReference>
<accession>A0A8E2F9K8</accession>
<keyword evidence="3" id="KW-1185">Reference proteome</keyword>
<sequence length="251" mass="27342">MAQQGYSEACCTIPPVSANYKEKGEYVKIDGLKTYITGPETATTAIILIYDVFGLGPQILQGADILAHASSEHQFRVFIPDFLVGNLADPNWFPPDTMEKRKAMGSYFGPQGPANADKMLSKLLSVVHTLKEEKSVQKLGVVGYCWGAKIVSIASTENTPFGVAVELHPSGLDSADAPKITIPVCMLASRDEDAPTVKAFEDALVVPKLIETYNSAPHGWMTSRGDLEDPKGKADYERGYATVLKFLHQYL</sequence>
<dbReference type="Gene3D" id="3.40.50.1820">
    <property type="entry name" value="alpha/beta hydrolase"/>
    <property type="match status" value="1"/>
</dbReference>
<dbReference type="PANTHER" id="PTHR47668:SF1">
    <property type="entry name" value="DIENELACTONE HYDROLASE DOMAIN-CONTAINING PROTEIN-RELATED"/>
    <property type="match status" value="1"/>
</dbReference>
<organism evidence="2 3">
    <name type="scientific">Glonium stellatum</name>
    <dbReference type="NCBI Taxonomy" id="574774"/>
    <lineage>
        <taxon>Eukaryota</taxon>
        <taxon>Fungi</taxon>
        <taxon>Dikarya</taxon>
        <taxon>Ascomycota</taxon>
        <taxon>Pezizomycotina</taxon>
        <taxon>Dothideomycetes</taxon>
        <taxon>Pleosporomycetidae</taxon>
        <taxon>Gloniales</taxon>
        <taxon>Gloniaceae</taxon>
        <taxon>Glonium</taxon>
    </lineage>
</organism>
<name>A0A8E2F9K8_9PEZI</name>
<keyword evidence="2" id="KW-0378">Hydrolase</keyword>
<dbReference type="OrthoDB" id="2147163at2759"/>
<reference evidence="2 3" key="1">
    <citation type="journal article" date="2016" name="Nat. Commun.">
        <title>Ectomycorrhizal ecology is imprinted in the genome of the dominant symbiotic fungus Cenococcum geophilum.</title>
        <authorList>
            <consortium name="DOE Joint Genome Institute"/>
            <person name="Peter M."/>
            <person name="Kohler A."/>
            <person name="Ohm R.A."/>
            <person name="Kuo A."/>
            <person name="Krutzmann J."/>
            <person name="Morin E."/>
            <person name="Arend M."/>
            <person name="Barry K.W."/>
            <person name="Binder M."/>
            <person name="Choi C."/>
            <person name="Clum A."/>
            <person name="Copeland A."/>
            <person name="Grisel N."/>
            <person name="Haridas S."/>
            <person name="Kipfer T."/>
            <person name="LaButti K."/>
            <person name="Lindquist E."/>
            <person name="Lipzen A."/>
            <person name="Maire R."/>
            <person name="Meier B."/>
            <person name="Mihaltcheva S."/>
            <person name="Molinier V."/>
            <person name="Murat C."/>
            <person name="Poggeler S."/>
            <person name="Quandt C.A."/>
            <person name="Sperisen C."/>
            <person name="Tritt A."/>
            <person name="Tisserant E."/>
            <person name="Crous P.W."/>
            <person name="Henrissat B."/>
            <person name="Nehls U."/>
            <person name="Egli S."/>
            <person name="Spatafora J.W."/>
            <person name="Grigoriev I.V."/>
            <person name="Martin F.M."/>
        </authorList>
    </citation>
    <scope>NUCLEOTIDE SEQUENCE [LARGE SCALE GENOMIC DNA]</scope>
    <source>
        <strain evidence="2 3">CBS 207.34</strain>
    </source>
</reference>
<dbReference type="PANTHER" id="PTHR47668">
    <property type="entry name" value="DIENELACTONE HYDROLASE FAMILY PROTEIN (AFU_ORTHOLOGUE AFUA_6G01940)"/>
    <property type="match status" value="1"/>
</dbReference>
<dbReference type="SUPFAM" id="SSF53474">
    <property type="entry name" value="alpha/beta-Hydrolases"/>
    <property type="match status" value="1"/>
</dbReference>
<dbReference type="GO" id="GO:0016787">
    <property type="term" value="F:hydrolase activity"/>
    <property type="evidence" value="ECO:0007669"/>
    <property type="project" value="UniProtKB-KW"/>
</dbReference>
<dbReference type="Proteomes" id="UP000250140">
    <property type="component" value="Unassembled WGS sequence"/>
</dbReference>
<evidence type="ECO:0000313" key="2">
    <source>
        <dbReference type="EMBL" id="OCL12433.1"/>
    </source>
</evidence>
<feature type="domain" description="Dienelactone hydrolase" evidence="1">
    <location>
        <begin position="33"/>
        <end position="251"/>
    </location>
</feature>
<dbReference type="InterPro" id="IPR002925">
    <property type="entry name" value="Dienelactn_hydro"/>
</dbReference>
<dbReference type="Pfam" id="PF01738">
    <property type="entry name" value="DLH"/>
    <property type="match status" value="1"/>
</dbReference>
<gene>
    <name evidence="2" type="ORF">AOQ84DRAFT_312247</name>
</gene>